<reference evidence="2" key="1">
    <citation type="submission" date="2022-08" db="EMBL/GenBank/DDBJ databases">
        <authorList>
            <person name="Kallberg Y."/>
            <person name="Tangrot J."/>
            <person name="Rosling A."/>
        </authorList>
    </citation>
    <scope>NUCLEOTIDE SEQUENCE</scope>
    <source>
        <strain evidence="2">Wild A</strain>
    </source>
</reference>
<dbReference type="InterPro" id="IPR036609">
    <property type="entry name" value="LCCL_sf"/>
</dbReference>
<dbReference type="InterPro" id="IPR000270">
    <property type="entry name" value="PB1_dom"/>
</dbReference>
<dbReference type="EMBL" id="CAMKVN010000699">
    <property type="protein sequence ID" value="CAI2170432.1"/>
    <property type="molecule type" value="Genomic_DNA"/>
</dbReference>
<dbReference type="PROSITE" id="PS51745">
    <property type="entry name" value="PB1"/>
    <property type="match status" value="1"/>
</dbReference>
<evidence type="ECO:0000313" key="2">
    <source>
        <dbReference type="EMBL" id="CAI2170432.1"/>
    </source>
</evidence>
<dbReference type="SMART" id="SM00666">
    <property type="entry name" value="PB1"/>
    <property type="match status" value="1"/>
</dbReference>
<dbReference type="OrthoDB" id="3596986at2759"/>
<evidence type="ECO:0000313" key="3">
    <source>
        <dbReference type="Proteomes" id="UP001153678"/>
    </source>
</evidence>
<dbReference type="CDD" id="cd05992">
    <property type="entry name" value="PB1"/>
    <property type="match status" value="1"/>
</dbReference>
<dbReference type="Pfam" id="PF00564">
    <property type="entry name" value="PB1"/>
    <property type="match status" value="1"/>
</dbReference>
<sequence>MSLDIISGETMIIKVKYTNLLESFSRKIVVDKSIKLKELENKIRERFDVDFDQSVEIFYIDDDKDRIAISFEDELALALENGKLQTFEIIVDEFCVYPEVPNGKVGECVEILIESKYLTIANATSSNTKAWGTYIHTNDSDIVKTLANSEKIKLNEVAPPYNIVAVLLFVPGCINYIGSVSQGVRTMDFGPYDTSYIIKGVRAVPIHEKAYLK</sequence>
<comment type="caution">
    <text evidence="2">The sequence shown here is derived from an EMBL/GenBank/DDBJ whole genome shotgun (WGS) entry which is preliminary data.</text>
</comment>
<keyword evidence="3" id="KW-1185">Reference proteome</keyword>
<dbReference type="Proteomes" id="UP001153678">
    <property type="component" value="Unassembled WGS sequence"/>
</dbReference>
<proteinExistence type="predicted"/>
<feature type="domain" description="PB1" evidence="1">
    <location>
        <begin position="10"/>
        <end position="89"/>
    </location>
</feature>
<dbReference type="AlphaFoldDB" id="A0A9W4WQ38"/>
<dbReference type="InterPro" id="IPR053793">
    <property type="entry name" value="PB1-like"/>
</dbReference>
<name>A0A9W4WQ38_9GLOM</name>
<gene>
    <name evidence="2" type="ORF">FWILDA_LOCUS4580</name>
</gene>
<dbReference type="Gene3D" id="3.10.20.90">
    <property type="entry name" value="Phosphatidylinositol 3-kinase Catalytic Subunit, Chain A, domain 1"/>
    <property type="match status" value="1"/>
</dbReference>
<dbReference type="SUPFAM" id="SSF54277">
    <property type="entry name" value="CAD &amp; PB1 domains"/>
    <property type="match status" value="1"/>
</dbReference>
<accession>A0A9W4WQ38</accession>
<dbReference type="Gene3D" id="2.170.130.20">
    <property type="entry name" value="LCCL-like domain"/>
    <property type="match status" value="1"/>
</dbReference>
<evidence type="ECO:0000259" key="1">
    <source>
        <dbReference type="PROSITE" id="PS51745"/>
    </source>
</evidence>
<organism evidence="2 3">
    <name type="scientific">Funneliformis geosporum</name>
    <dbReference type="NCBI Taxonomy" id="1117311"/>
    <lineage>
        <taxon>Eukaryota</taxon>
        <taxon>Fungi</taxon>
        <taxon>Fungi incertae sedis</taxon>
        <taxon>Mucoromycota</taxon>
        <taxon>Glomeromycotina</taxon>
        <taxon>Glomeromycetes</taxon>
        <taxon>Glomerales</taxon>
        <taxon>Glomeraceae</taxon>
        <taxon>Funneliformis</taxon>
    </lineage>
</organism>
<protein>
    <submittedName>
        <fullName evidence="2">17208_t:CDS:1</fullName>
    </submittedName>
</protein>